<proteinExistence type="predicted"/>
<feature type="compositionally biased region" description="Polar residues" evidence="1">
    <location>
        <begin position="38"/>
        <end position="52"/>
    </location>
</feature>
<reference evidence="3" key="2">
    <citation type="submission" date="2015-01" db="EMBL/GenBank/DDBJ databases">
        <title>Evolutionary Origins and Diversification of the Mycorrhizal Mutualists.</title>
        <authorList>
            <consortium name="DOE Joint Genome Institute"/>
            <consortium name="Mycorrhizal Genomics Consortium"/>
            <person name="Kohler A."/>
            <person name="Kuo A."/>
            <person name="Nagy L.G."/>
            <person name="Floudas D."/>
            <person name="Copeland A."/>
            <person name="Barry K.W."/>
            <person name="Cichocki N."/>
            <person name="Veneault-Fourrey C."/>
            <person name="LaButti K."/>
            <person name="Lindquist E.A."/>
            <person name="Lipzen A."/>
            <person name="Lundell T."/>
            <person name="Morin E."/>
            <person name="Murat C."/>
            <person name="Riley R."/>
            <person name="Ohm R."/>
            <person name="Sun H."/>
            <person name="Tunlid A."/>
            <person name="Henrissat B."/>
            <person name="Grigoriev I.V."/>
            <person name="Hibbett D.S."/>
            <person name="Martin F."/>
        </authorList>
    </citation>
    <scope>NUCLEOTIDE SEQUENCE [LARGE SCALE GENOMIC DNA]</scope>
    <source>
        <strain evidence="3">F 1598</strain>
    </source>
</reference>
<name>A0A0C3EL60_PILCF</name>
<feature type="compositionally biased region" description="Low complexity" evidence="1">
    <location>
        <begin position="22"/>
        <end position="37"/>
    </location>
</feature>
<dbReference type="STRING" id="765440.A0A0C3EL60"/>
<dbReference type="EMBL" id="KN833085">
    <property type="protein sequence ID" value="KIM73340.1"/>
    <property type="molecule type" value="Genomic_DNA"/>
</dbReference>
<dbReference type="AlphaFoldDB" id="A0A0C3EL60"/>
<dbReference type="InParanoid" id="A0A0C3EL60"/>
<dbReference type="OrthoDB" id="2758309at2759"/>
<dbReference type="Proteomes" id="UP000054166">
    <property type="component" value="Unassembled WGS sequence"/>
</dbReference>
<protein>
    <submittedName>
        <fullName evidence="2">Uncharacterized protein</fullName>
    </submittedName>
</protein>
<gene>
    <name evidence="2" type="ORF">PILCRDRAFT_15309</name>
</gene>
<evidence type="ECO:0000313" key="2">
    <source>
        <dbReference type="EMBL" id="KIM73340.1"/>
    </source>
</evidence>
<accession>A0A0C3EL60</accession>
<feature type="region of interest" description="Disordered" evidence="1">
    <location>
        <begin position="22"/>
        <end position="52"/>
    </location>
</feature>
<keyword evidence="3" id="KW-1185">Reference proteome</keyword>
<organism evidence="2 3">
    <name type="scientific">Piloderma croceum (strain F 1598)</name>
    <dbReference type="NCBI Taxonomy" id="765440"/>
    <lineage>
        <taxon>Eukaryota</taxon>
        <taxon>Fungi</taxon>
        <taxon>Dikarya</taxon>
        <taxon>Basidiomycota</taxon>
        <taxon>Agaricomycotina</taxon>
        <taxon>Agaricomycetes</taxon>
        <taxon>Agaricomycetidae</taxon>
        <taxon>Atheliales</taxon>
        <taxon>Atheliaceae</taxon>
        <taxon>Piloderma</taxon>
    </lineage>
</organism>
<sequence>MAPSENDTVRTNNIVIRIPAATSSSSAPVASTAHPATQPSTKKAQIMRPSNSKTARNLYAIDYMREHPKATTTEFAAAFKELDDVSLKKYQATSRACKQELMEAEATV</sequence>
<evidence type="ECO:0000256" key="1">
    <source>
        <dbReference type="SAM" id="MobiDB-lite"/>
    </source>
</evidence>
<evidence type="ECO:0000313" key="3">
    <source>
        <dbReference type="Proteomes" id="UP000054166"/>
    </source>
</evidence>
<reference evidence="2 3" key="1">
    <citation type="submission" date="2014-04" db="EMBL/GenBank/DDBJ databases">
        <authorList>
            <consortium name="DOE Joint Genome Institute"/>
            <person name="Kuo A."/>
            <person name="Tarkka M."/>
            <person name="Buscot F."/>
            <person name="Kohler A."/>
            <person name="Nagy L.G."/>
            <person name="Floudas D."/>
            <person name="Copeland A."/>
            <person name="Barry K.W."/>
            <person name="Cichocki N."/>
            <person name="Veneault-Fourrey C."/>
            <person name="LaButti K."/>
            <person name="Lindquist E.A."/>
            <person name="Lipzen A."/>
            <person name="Lundell T."/>
            <person name="Morin E."/>
            <person name="Murat C."/>
            <person name="Sun H."/>
            <person name="Tunlid A."/>
            <person name="Henrissat B."/>
            <person name="Grigoriev I.V."/>
            <person name="Hibbett D.S."/>
            <person name="Martin F."/>
            <person name="Nordberg H.P."/>
            <person name="Cantor M.N."/>
            <person name="Hua S.X."/>
        </authorList>
    </citation>
    <scope>NUCLEOTIDE SEQUENCE [LARGE SCALE GENOMIC DNA]</scope>
    <source>
        <strain evidence="2 3">F 1598</strain>
    </source>
</reference>
<dbReference type="HOGENOM" id="CLU_2197956_0_0_1"/>